<dbReference type="RefSeq" id="WP_348827031.1">
    <property type="nucleotide sequence ID" value="NZ_CP098827.1"/>
</dbReference>
<evidence type="ECO:0000259" key="1">
    <source>
        <dbReference type="Pfam" id="PF00557"/>
    </source>
</evidence>
<dbReference type="PANTHER" id="PTHR46112:SF2">
    <property type="entry name" value="XAA-PRO AMINOPEPTIDASE P-RELATED"/>
    <property type="match status" value="1"/>
</dbReference>
<dbReference type="PANTHER" id="PTHR46112">
    <property type="entry name" value="AMINOPEPTIDASE"/>
    <property type="match status" value="1"/>
</dbReference>
<dbReference type="EMBL" id="CP098827">
    <property type="protein sequence ID" value="XBO70306.1"/>
    <property type="molecule type" value="Genomic_DNA"/>
</dbReference>
<dbReference type="InterPro" id="IPR036005">
    <property type="entry name" value="Creatinase/aminopeptidase-like"/>
</dbReference>
<dbReference type="SUPFAM" id="SSF53092">
    <property type="entry name" value="Creatinase/prolidase N-terminal domain"/>
    <property type="match status" value="1"/>
</dbReference>
<dbReference type="Gene3D" id="3.40.350.10">
    <property type="entry name" value="Creatinase/prolidase N-terminal domain"/>
    <property type="match status" value="1"/>
</dbReference>
<feature type="domain" description="Peptidase M24" evidence="1">
    <location>
        <begin position="171"/>
        <end position="378"/>
    </location>
</feature>
<dbReference type="InterPro" id="IPR000587">
    <property type="entry name" value="Creatinase_N"/>
</dbReference>
<dbReference type="AlphaFoldDB" id="A0AAU7KFJ2"/>
<evidence type="ECO:0000259" key="2">
    <source>
        <dbReference type="Pfam" id="PF01321"/>
    </source>
</evidence>
<dbReference type="SUPFAM" id="SSF55920">
    <property type="entry name" value="Creatinase/aminopeptidase"/>
    <property type="match status" value="1"/>
</dbReference>
<dbReference type="InterPro" id="IPR050659">
    <property type="entry name" value="Peptidase_M24B"/>
</dbReference>
<dbReference type="Gene3D" id="3.90.230.10">
    <property type="entry name" value="Creatinase/methionine aminopeptidase superfamily"/>
    <property type="match status" value="1"/>
</dbReference>
<dbReference type="InterPro" id="IPR029149">
    <property type="entry name" value="Creatin/AminoP/Spt16_N"/>
</dbReference>
<evidence type="ECO:0000313" key="3">
    <source>
        <dbReference type="EMBL" id="XBO70306.1"/>
    </source>
</evidence>
<protein>
    <submittedName>
        <fullName evidence="3">Xaa-Pro peptidase family protein</fullName>
    </submittedName>
</protein>
<name>A0AAU7KFJ2_9GAMM</name>
<gene>
    <name evidence="3" type="ORF">NFG58_17045</name>
</gene>
<accession>A0AAU7KFJ2</accession>
<dbReference type="Pfam" id="PF01321">
    <property type="entry name" value="Creatinase_N"/>
    <property type="match status" value="1"/>
</dbReference>
<dbReference type="InterPro" id="IPR000994">
    <property type="entry name" value="Pept_M24"/>
</dbReference>
<dbReference type="CDD" id="cd01066">
    <property type="entry name" value="APP_MetAP"/>
    <property type="match status" value="1"/>
</dbReference>
<dbReference type="Pfam" id="PF00557">
    <property type="entry name" value="Peptidase_M24"/>
    <property type="match status" value="1"/>
</dbReference>
<sequence length="395" mass="42760">MDHHQYRQALAVEHAGSELPFAAEEFDRRLARARDAMQRQGMDALLLCQAADIFYLCGYHTFEVSVHAALVVTPSHTLLQVASIETGPAVVTARVDEVVGYRWEALDEVIDPLADALADSHDIGIDGSSSGLRFGLMRHLQGRLGGDRFHDRAGGLMASLRLVKSDAELDCLTRSAKMTSLGLARAIEVVEPGVTDNQVAAVGAQVMLEAGSEFFSLAPIVTSGSRSGIIHVNHKRRGIASGDAVFLEFGAVWQRYTAPTMRTVVVGPISDEMRLAADLCVEMEARMCEAMTPGTPFEDVARLADAILAPHRERFFHSGVYGYAVGAQFPPSWVEGTGFLAAGQTTPLARNMVFHLPLCLRLPGGFGIGLSNTVRVTDRGAMRLTDHDMALVHRP</sequence>
<feature type="domain" description="Creatinase N-terminal" evidence="2">
    <location>
        <begin position="29"/>
        <end position="163"/>
    </location>
</feature>
<organism evidence="3">
    <name type="scientific">Halomonas sp. RT37</name>
    <dbReference type="NCBI Taxonomy" id="2950872"/>
    <lineage>
        <taxon>Bacteria</taxon>
        <taxon>Pseudomonadati</taxon>
        <taxon>Pseudomonadota</taxon>
        <taxon>Gammaproteobacteria</taxon>
        <taxon>Oceanospirillales</taxon>
        <taxon>Halomonadaceae</taxon>
        <taxon>Halomonas</taxon>
    </lineage>
</organism>
<proteinExistence type="predicted"/>
<reference evidence="3" key="1">
    <citation type="submission" date="2022-06" db="EMBL/GenBank/DDBJ databases">
        <title>A novel DMS-producing enzyme.</title>
        <authorList>
            <person name="Zhang Y."/>
        </authorList>
    </citation>
    <scope>NUCLEOTIDE SEQUENCE</scope>
    <source>
        <strain evidence="3">RT37</strain>
    </source>
</reference>